<sequence>MSDFISFAESNGVLIRYLDDSGDIKRVGTTDKPSSKNGAYSWDGKFGWVSNWSNGGEPVYYKSDYVNYLSEEDKKRIAQKRADDETTRLILASLVKEDTARILKTCERYNHPYLKSKGLDNLALVERNDIIVPMYYYADYSLVGYQRIALVLTDYLKRMAKGMQAKGAIHILGNRASPEYLLCEGYATGLSLHNAISSCGLDMAVVVCFSARNMTYIAQKLKSRPGFIYADNDESKTGEEAAKLSELKYCMSEKVGNDANDDMKEFGLQYVINKIVNLRKL</sequence>
<evidence type="ECO:0000259" key="1">
    <source>
        <dbReference type="Pfam" id="PF13362"/>
    </source>
</evidence>
<accession>A0A6J5NKT4</accession>
<dbReference type="Pfam" id="PF13362">
    <property type="entry name" value="Toprim_3"/>
    <property type="match status" value="1"/>
</dbReference>
<dbReference type="InterPro" id="IPR034154">
    <property type="entry name" value="TOPRIM_DnaG/twinkle"/>
</dbReference>
<protein>
    <submittedName>
        <fullName evidence="2">Archaeal primase DnaG/twinkle, TOPRIM domain</fullName>
    </submittedName>
</protein>
<dbReference type="InterPro" id="IPR006171">
    <property type="entry name" value="TOPRIM_dom"/>
</dbReference>
<dbReference type="EMBL" id="LR796645">
    <property type="protein sequence ID" value="CAB4155994.1"/>
    <property type="molecule type" value="Genomic_DNA"/>
</dbReference>
<evidence type="ECO:0000313" key="2">
    <source>
        <dbReference type="EMBL" id="CAB4155994.1"/>
    </source>
</evidence>
<dbReference type="CDD" id="cd01029">
    <property type="entry name" value="TOPRIM_primases"/>
    <property type="match status" value="1"/>
</dbReference>
<gene>
    <name evidence="2" type="ORF">UFOVP671_36</name>
</gene>
<reference evidence="2" key="1">
    <citation type="submission" date="2020-04" db="EMBL/GenBank/DDBJ databases">
        <authorList>
            <person name="Chiriac C."/>
            <person name="Salcher M."/>
            <person name="Ghai R."/>
            <person name="Kavagutti S V."/>
        </authorList>
    </citation>
    <scope>NUCLEOTIDE SEQUENCE</scope>
</reference>
<name>A0A6J5NKT4_9CAUD</name>
<organism evidence="2">
    <name type="scientific">uncultured Caudovirales phage</name>
    <dbReference type="NCBI Taxonomy" id="2100421"/>
    <lineage>
        <taxon>Viruses</taxon>
        <taxon>Duplodnaviria</taxon>
        <taxon>Heunggongvirae</taxon>
        <taxon>Uroviricota</taxon>
        <taxon>Caudoviricetes</taxon>
        <taxon>Peduoviridae</taxon>
        <taxon>Maltschvirus</taxon>
        <taxon>Maltschvirus maltsch</taxon>
    </lineage>
</organism>
<feature type="domain" description="Toprim" evidence="1">
    <location>
        <begin position="181"/>
        <end position="243"/>
    </location>
</feature>
<proteinExistence type="predicted"/>